<dbReference type="Proteomes" id="UP000193986">
    <property type="component" value="Unassembled WGS sequence"/>
</dbReference>
<dbReference type="EMBL" id="MCFC01000044">
    <property type="protein sequence ID" value="ORY26809.1"/>
    <property type="molecule type" value="Genomic_DNA"/>
</dbReference>
<dbReference type="PANTHER" id="PTHR31902">
    <property type="entry name" value="ACTIN PATCHES DISTAL PROTEIN 1"/>
    <property type="match status" value="1"/>
</dbReference>
<dbReference type="InterPro" id="IPR036010">
    <property type="entry name" value="2Fe-2S_ferredoxin-like_sf"/>
</dbReference>
<dbReference type="InterPro" id="IPR009737">
    <property type="entry name" value="Aim32/Apd1-like"/>
</dbReference>
<dbReference type="STRING" id="71784.A0A1Y2AW63"/>
<dbReference type="InterPro" id="IPR036249">
    <property type="entry name" value="Thioredoxin-like_sf"/>
</dbReference>
<dbReference type="OrthoDB" id="10253744at2759"/>
<evidence type="ECO:0000313" key="2">
    <source>
        <dbReference type="Proteomes" id="UP000193986"/>
    </source>
</evidence>
<dbReference type="CDD" id="cd03062">
    <property type="entry name" value="TRX_Fd_Sucrase"/>
    <property type="match status" value="1"/>
</dbReference>
<accession>A0A1Y2AW63</accession>
<comment type="caution">
    <text evidence="1">The sequence shown here is derived from an EMBL/GenBank/DDBJ whole genome shotgun (WGS) entry which is preliminary data.</text>
</comment>
<dbReference type="Gene3D" id="3.10.20.30">
    <property type="match status" value="1"/>
</dbReference>
<dbReference type="GO" id="GO:0051536">
    <property type="term" value="F:iron-sulfur cluster binding"/>
    <property type="evidence" value="ECO:0007669"/>
    <property type="project" value="InterPro"/>
</dbReference>
<dbReference type="SUPFAM" id="SSF54292">
    <property type="entry name" value="2Fe-2S ferredoxin-like"/>
    <property type="match status" value="1"/>
</dbReference>
<dbReference type="InterPro" id="IPR012675">
    <property type="entry name" value="Beta-grasp_dom_sf"/>
</dbReference>
<evidence type="ECO:0000313" key="1">
    <source>
        <dbReference type="EMBL" id="ORY26809.1"/>
    </source>
</evidence>
<name>A0A1Y2AW63_9TREE</name>
<keyword evidence="2" id="KW-1185">Reference proteome</keyword>
<dbReference type="Pfam" id="PF06999">
    <property type="entry name" value="Suc_Fer-like"/>
    <property type="match status" value="1"/>
</dbReference>
<dbReference type="AlphaFoldDB" id="A0A1Y2AW63"/>
<protein>
    <submittedName>
        <fullName evidence="1">Sucrase/ferredoxin-like-domain-containing protein</fullName>
    </submittedName>
</protein>
<dbReference type="Gene3D" id="3.40.30.10">
    <property type="entry name" value="Glutaredoxin"/>
    <property type="match status" value="1"/>
</dbReference>
<gene>
    <name evidence="1" type="ORF">BCR39DRAFT_540306</name>
</gene>
<organism evidence="1 2">
    <name type="scientific">Naematelia encephala</name>
    <dbReference type="NCBI Taxonomy" id="71784"/>
    <lineage>
        <taxon>Eukaryota</taxon>
        <taxon>Fungi</taxon>
        <taxon>Dikarya</taxon>
        <taxon>Basidiomycota</taxon>
        <taxon>Agaricomycotina</taxon>
        <taxon>Tremellomycetes</taxon>
        <taxon>Tremellales</taxon>
        <taxon>Naemateliaceae</taxon>
        <taxon>Naematelia</taxon>
    </lineage>
</organism>
<sequence length="416" mass="46146">MILRQPITFPHLIQGILRSFSTSFVSRETRPRIEFDPLPLPRSINPSNGLLLFSIPIAPVHWPSKLILAPKLLSSLIRRGIAVNAIYDGIGDQTTFRDDDRYPARLFYPDGKSFKYQPGELDVDVDGVSIGKDGFEYVAGKEVDNEGKLHKEILVCTHGSRDCRCSDRGGPLVDALRAEIRRRDLDDEIKVSEIAHVGGHKWAANAILIPSLDMLSNLTAEHAPALISHIINDRPKQGPMWNHWRGRYGLSELQQEDVWRRLQQEVIFGADTKTEADVAVSGAERKKVEAEVSVHGTDATEKTKVMLRFKTWEGEVREVDASLGQNLLQVGKDHDLPALEGVCGGNLECATCHLYLATSSTAGPAPVSEPKDEELDMLGYAVGYRDGQSRLGCQIKVTEKLAEWVEKGGIIALPRF</sequence>
<reference evidence="1 2" key="1">
    <citation type="submission" date="2016-07" db="EMBL/GenBank/DDBJ databases">
        <title>Pervasive Adenine N6-methylation of Active Genes in Fungi.</title>
        <authorList>
            <consortium name="DOE Joint Genome Institute"/>
            <person name="Mondo S.J."/>
            <person name="Dannebaum R.O."/>
            <person name="Kuo R.C."/>
            <person name="Labutti K."/>
            <person name="Haridas S."/>
            <person name="Kuo A."/>
            <person name="Salamov A."/>
            <person name="Ahrendt S.R."/>
            <person name="Lipzen A."/>
            <person name="Sullivan W."/>
            <person name="Andreopoulos W.B."/>
            <person name="Clum A."/>
            <person name="Lindquist E."/>
            <person name="Daum C."/>
            <person name="Ramamoorthy G.K."/>
            <person name="Gryganskyi A."/>
            <person name="Culley D."/>
            <person name="Magnuson J.K."/>
            <person name="James T.Y."/>
            <person name="O'Malley M.A."/>
            <person name="Stajich J.E."/>
            <person name="Spatafora J.W."/>
            <person name="Visel A."/>
            <person name="Grigoriev I.V."/>
        </authorList>
    </citation>
    <scope>NUCLEOTIDE SEQUENCE [LARGE SCALE GENOMIC DNA]</scope>
    <source>
        <strain evidence="1 2">68-887.2</strain>
    </source>
</reference>
<dbReference type="InParanoid" id="A0A1Y2AW63"/>
<proteinExistence type="predicted"/>
<dbReference type="SUPFAM" id="SSF52833">
    <property type="entry name" value="Thioredoxin-like"/>
    <property type="match status" value="1"/>
</dbReference>